<protein>
    <submittedName>
        <fullName evidence="1">Uncharacterized protein</fullName>
    </submittedName>
</protein>
<gene>
    <name evidence="1" type="ORF">FL82_00409</name>
</gene>
<keyword evidence="2" id="KW-1185">Reference proteome</keyword>
<comment type="caution">
    <text evidence="1">The sequence shown here is derived from an EMBL/GenBank/DDBJ whole genome shotgun (WGS) entry which is preliminary data.</text>
</comment>
<reference evidence="1" key="1">
    <citation type="submission" date="2017-08" db="EMBL/GenBank/DDBJ databases">
        <authorList>
            <person name="de Groot N.N."/>
        </authorList>
    </citation>
    <scope>NUCLEOTIDE SEQUENCE [LARGE SCALE GENOMIC DNA]</scope>
    <source>
        <strain evidence="1">PX439</strain>
    </source>
</reference>
<feature type="non-terminal residue" evidence="1">
    <location>
        <position position="1"/>
    </location>
</feature>
<accession>A0A261B7E1</accession>
<organism evidence="1 2">
    <name type="scientific">Caenorhabditis remanei</name>
    <name type="common">Caenorhabditis vulgaris</name>
    <dbReference type="NCBI Taxonomy" id="31234"/>
    <lineage>
        <taxon>Eukaryota</taxon>
        <taxon>Metazoa</taxon>
        <taxon>Ecdysozoa</taxon>
        <taxon>Nematoda</taxon>
        <taxon>Chromadorea</taxon>
        <taxon>Rhabditida</taxon>
        <taxon>Rhabditina</taxon>
        <taxon>Rhabditomorpha</taxon>
        <taxon>Rhabditoidea</taxon>
        <taxon>Rhabditidae</taxon>
        <taxon>Peloderinae</taxon>
        <taxon>Caenorhabditis</taxon>
    </lineage>
</organism>
<proteinExistence type="predicted"/>
<dbReference type="OrthoDB" id="5771274at2759"/>
<dbReference type="Proteomes" id="UP000216624">
    <property type="component" value="Unassembled WGS sequence"/>
</dbReference>
<dbReference type="CTD" id="9803658"/>
<evidence type="ECO:0000313" key="2">
    <source>
        <dbReference type="Proteomes" id="UP000216624"/>
    </source>
</evidence>
<dbReference type="OMA" id="CYICRAV"/>
<dbReference type="EMBL" id="NMWX01000001">
    <property type="protein sequence ID" value="OZG06234.1"/>
    <property type="molecule type" value="Genomic_DNA"/>
</dbReference>
<dbReference type="eggNOG" id="ENOG502SSU6">
    <property type="taxonomic scope" value="Eukaryota"/>
</dbReference>
<sequence length="122" mass="14179">MGNAVYSDQLVCHDTIDTCRSHCDKSECIFIDNCNKLGQKYICAPMDPRTVMWIIIAAFAITVLACSSLVACYLIRAIRRAYQLHRDNYEDHEINFQMGRGARVHHIEMPVRTTNKRPRERY</sequence>
<evidence type="ECO:0000313" key="1">
    <source>
        <dbReference type="EMBL" id="OZG06234.1"/>
    </source>
</evidence>
<dbReference type="HOGENOM" id="CLU_2051766_0_0_1"/>
<name>A0A261B7E1_CAERE</name>
<dbReference type="KEGG" id="crq:GCK72_023660"/>